<reference evidence="4" key="1">
    <citation type="submission" date="2015-09" db="EMBL/GenBank/DDBJ databases">
        <authorList>
            <consortium name="Pathogen Informatics"/>
        </authorList>
    </citation>
    <scope>NUCLEOTIDE SEQUENCE [LARGE SCALE GENOMIC DNA]</scope>
    <source>
        <strain evidence="4">Lake Konstanz</strain>
    </source>
</reference>
<keyword evidence="2" id="KW-1133">Transmembrane helix</keyword>
<dbReference type="EMBL" id="CYKH01001550">
    <property type="protein sequence ID" value="CUG87600.1"/>
    <property type="molecule type" value="Genomic_DNA"/>
</dbReference>
<evidence type="ECO:0000313" key="3">
    <source>
        <dbReference type="EMBL" id="CUG87600.1"/>
    </source>
</evidence>
<feature type="region of interest" description="Disordered" evidence="1">
    <location>
        <begin position="1"/>
        <end position="39"/>
    </location>
</feature>
<gene>
    <name evidence="3" type="ORF">BSAL_11025</name>
</gene>
<sequence length="162" mass="16125">MSEEEVNDIPLQEIHKDSSPLLLRGGGGASDGVSSSTHTTVLSPSFASTSAGGVDINTAVGVADDGSKNRRKNPHHQAGGDISVTIADYVDNPSASLTGSSSRSARNGSAAMACNHLALAVLGFLALCSLCAIIGGGALLDSIAGFPFAHCSLLYGVGAGSV</sequence>
<feature type="transmembrane region" description="Helical" evidence="2">
    <location>
        <begin position="117"/>
        <end position="140"/>
    </location>
</feature>
<evidence type="ECO:0000313" key="4">
    <source>
        <dbReference type="Proteomes" id="UP000051952"/>
    </source>
</evidence>
<protein>
    <submittedName>
        <fullName evidence="3">Transmembrane protein, putative</fullName>
    </submittedName>
</protein>
<accession>A0A0S4JEK0</accession>
<dbReference type="AlphaFoldDB" id="A0A0S4JEK0"/>
<keyword evidence="2" id="KW-0472">Membrane</keyword>
<proteinExistence type="predicted"/>
<name>A0A0S4JEK0_BODSA</name>
<keyword evidence="4" id="KW-1185">Reference proteome</keyword>
<dbReference type="VEuPathDB" id="TriTrypDB:BSAL_11025"/>
<evidence type="ECO:0000256" key="1">
    <source>
        <dbReference type="SAM" id="MobiDB-lite"/>
    </source>
</evidence>
<keyword evidence="2 3" id="KW-0812">Transmembrane</keyword>
<organism evidence="3 4">
    <name type="scientific">Bodo saltans</name>
    <name type="common">Flagellated protozoan</name>
    <dbReference type="NCBI Taxonomy" id="75058"/>
    <lineage>
        <taxon>Eukaryota</taxon>
        <taxon>Discoba</taxon>
        <taxon>Euglenozoa</taxon>
        <taxon>Kinetoplastea</taxon>
        <taxon>Metakinetoplastina</taxon>
        <taxon>Eubodonida</taxon>
        <taxon>Bodonidae</taxon>
        <taxon>Bodo</taxon>
    </lineage>
</organism>
<feature type="non-terminal residue" evidence="3">
    <location>
        <position position="162"/>
    </location>
</feature>
<evidence type="ECO:0000256" key="2">
    <source>
        <dbReference type="SAM" id="Phobius"/>
    </source>
</evidence>
<dbReference type="Proteomes" id="UP000051952">
    <property type="component" value="Unassembled WGS sequence"/>
</dbReference>